<dbReference type="SUPFAM" id="SSF143865">
    <property type="entry name" value="CorA soluble domain-like"/>
    <property type="match status" value="1"/>
</dbReference>
<comment type="subcellular location">
    <subcellularLocation>
        <location evidence="1">Cell membrane</location>
        <topology evidence="1">Multi-pass membrane protein</topology>
    </subcellularLocation>
    <subcellularLocation>
        <location evidence="8">Membrane</location>
        <topology evidence="8">Multi-pass membrane protein</topology>
    </subcellularLocation>
</comment>
<dbReference type="SUPFAM" id="SSF144083">
    <property type="entry name" value="Magnesium transport protein CorA, transmembrane region"/>
    <property type="match status" value="1"/>
</dbReference>
<feature type="transmembrane region" description="Helical" evidence="8">
    <location>
        <begin position="283"/>
        <end position="303"/>
    </location>
</feature>
<dbReference type="Gene3D" id="1.20.58.340">
    <property type="entry name" value="Magnesium transport protein CorA, transmembrane region"/>
    <property type="match status" value="2"/>
</dbReference>
<keyword evidence="10" id="KW-1185">Reference proteome</keyword>
<dbReference type="GO" id="GO:0015087">
    <property type="term" value="F:cobalt ion transmembrane transporter activity"/>
    <property type="evidence" value="ECO:0007669"/>
    <property type="project" value="UniProtKB-UniRule"/>
</dbReference>
<keyword evidence="8" id="KW-0406">Ion transport</keyword>
<evidence type="ECO:0000313" key="10">
    <source>
        <dbReference type="Proteomes" id="UP000500938"/>
    </source>
</evidence>
<dbReference type="InterPro" id="IPR004488">
    <property type="entry name" value="Mg/Co-transport_prot_CorA"/>
</dbReference>
<evidence type="ECO:0000256" key="3">
    <source>
        <dbReference type="ARBA" id="ARBA00022448"/>
    </source>
</evidence>
<dbReference type="PANTHER" id="PTHR46494">
    <property type="entry name" value="CORA FAMILY METAL ION TRANSPORTER (EUROFUNG)"/>
    <property type="match status" value="1"/>
</dbReference>
<evidence type="ECO:0000256" key="8">
    <source>
        <dbReference type="RuleBase" id="RU362010"/>
    </source>
</evidence>
<dbReference type="GO" id="GO:0015095">
    <property type="term" value="F:magnesium ion transmembrane transporter activity"/>
    <property type="evidence" value="ECO:0007669"/>
    <property type="project" value="UniProtKB-UniRule"/>
</dbReference>
<keyword evidence="3 8" id="KW-0813">Transport</keyword>
<dbReference type="GO" id="GO:0005886">
    <property type="term" value="C:plasma membrane"/>
    <property type="evidence" value="ECO:0007669"/>
    <property type="project" value="UniProtKB-SubCell"/>
</dbReference>
<name>A0A6M4IR58_9BACT</name>
<sequence length="341" mass="38811">MTTIPAALLSVDQPHDPPPRTIYRSLSGEEVIDCHPRDIAQLMANGGPMWVDIDSSVRSQHAMLEKIFHFHPLAIEDTLNPNSRVKLEEYEGFLFVIIRGVALAADTDDPYDLETKELYCFLGPHYLVTVHAGPMASIDRVSEQLRRSPELLSRGVERALHAILDDTIDSFFPIMQQIDEFIDGLEERVFVEFDETALRDLFHVKRLVLSLRRYLQPSREVMNVLTNRPSTLLTPDVQIYFRDIYDHVLRINDALDTYRDLLSSTMDAYLTQVSNRLGATTKALSVVATMSLPFVVVSGMWGMNFSTIPLSGWPHGFWVLLVAQLGLGCLLLLYLRRRRLL</sequence>
<keyword evidence="5 8" id="KW-0812">Transmembrane</keyword>
<comment type="similarity">
    <text evidence="2 8">Belongs to the CorA metal ion transporter (MIT) (TC 1.A.35) family.</text>
</comment>
<dbReference type="GO" id="GO:0050897">
    <property type="term" value="F:cobalt ion binding"/>
    <property type="evidence" value="ECO:0007669"/>
    <property type="project" value="TreeGrafter"/>
</dbReference>
<dbReference type="GO" id="GO:0000287">
    <property type="term" value="F:magnesium ion binding"/>
    <property type="evidence" value="ECO:0007669"/>
    <property type="project" value="TreeGrafter"/>
</dbReference>
<evidence type="ECO:0000256" key="4">
    <source>
        <dbReference type="ARBA" id="ARBA00022475"/>
    </source>
</evidence>
<comment type="function">
    <text evidence="8">Mediates influx of magnesium ions.</text>
</comment>
<dbReference type="InterPro" id="IPR002523">
    <property type="entry name" value="MgTranspt_CorA/ZnTranspt_ZntB"/>
</dbReference>
<protein>
    <recommendedName>
        <fullName evidence="8">Magnesium transport protein CorA</fullName>
    </recommendedName>
</protein>
<feature type="transmembrane region" description="Helical" evidence="8">
    <location>
        <begin position="315"/>
        <end position="335"/>
    </location>
</feature>
<keyword evidence="4 8" id="KW-1003">Cell membrane</keyword>
<accession>A0A6M4IR58</accession>
<dbReference type="Proteomes" id="UP000500938">
    <property type="component" value="Chromosome"/>
</dbReference>
<dbReference type="Gene3D" id="3.30.460.20">
    <property type="entry name" value="CorA soluble domain-like"/>
    <property type="match status" value="1"/>
</dbReference>
<evidence type="ECO:0000256" key="7">
    <source>
        <dbReference type="ARBA" id="ARBA00023136"/>
    </source>
</evidence>
<dbReference type="InterPro" id="IPR045861">
    <property type="entry name" value="CorA_cytoplasmic_dom"/>
</dbReference>
<evidence type="ECO:0000256" key="1">
    <source>
        <dbReference type="ARBA" id="ARBA00004651"/>
    </source>
</evidence>
<reference evidence="9 10" key="1">
    <citation type="submission" date="2020-05" db="EMBL/GenBank/DDBJ databases">
        <title>Complete genome sequence of Gemmatimonas greenlandica TET16.</title>
        <authorList>
            <person name="Zeng Y."/>
        </authorList>
    </citation>
    <scope>NUCLEOTIDE SEQUENCE [LARGE SCALE GENOMIC DNA]</scope>
    <source>
        <strain evidence="9 10">TET16</strain>
    </source>
</reference>
<evidence type="ECO:0000256" key="6">
    <source>
        <dbReference type="ARBA" id="ARBA00022989"/>
    </source>
</evidence>
<evidence type="ECO:0000256" key="2">
    <source>
        <dbReference type="ARBA" id="ARBA00009765"/>
    </source>
</evidence>
<gene>
    <name evidence="8 9" type="primary">corA</name>
    <name evidence="9" type="ORF">HKW67_10260</name>
</gene>
<dbReference type="KEGG" id="ggr:HKW67_10260"/>
<dbReference type="NCBIfam" id="TIGR00383">
    <property type="entry name" value="corA"/>
    <property type="match status" value="1"/>
</dbReference>
<dbReference type="PANTHER" id="PTHR46494:SF1">
    <property type="entry name" value="CORA FAMILY METAL ION TRANSPORTER (EUROFUNG)"/>
    <property type="match status" value="1"/>
</dbReference>
<keyword evidence="6 8" id="KW-1133">Transmembrane helix</keyword>
<evidence type="ECO:0000256" key="5">
    <source>
        <dbReference type="ARBA" id="ARBA00022692"/>
    </source>
</evidence>
<dbReference type="InterPro" id="IPR045863">
    <property type="entry name" value="CorA_TM1_TM2"/>
</dbReference>
<dbReference type="EMBL" id="CP053085">
    <property type="protein sequence ID" value="QJR35866.1"/>
    <property type="molecule type" value="Genomic_DNA"/>
</dbReference>
<proteinExistence type="inferred from homology"/>
<evidence type="ECO:0000313" key="9">
    <source>
        <dbReference type="EMBL" id="QJR35866.1"/>
    </source>
</evidence>
<keyword evidence="7 8" id="KW-0472">Membrane</keyword>
<organism evidence="9 10">
    <name type="scientific">Gemmatimonas groenlandica</name>
    <dbReference type="NCBI Taxonomy" id="2732249"/>
    <lineage>
        <taxon>Bacteria</taxon>
        <taxon>Pseudomonadati</taxon>
        <taxon>Gemmatimonadota</taxon>
        <taxon>Gemmatimonadia</taxon>
        <taxon>Gemmatimonadales</taxon>
        <taxon>Gemmatimonadaceae</taxon>
        <taxon>Gemmatimonas</taxon>
    </lineage>
</organism>
<dbReference type="CDD" id="cd12822">
    <property type="entry name" value="TmCorA-like"/>
    <property type="match status" value="1"/>
</dbReference>
<dbReference type="Pfam" id="PF01544">
    <property type="entry name" value="CorA"/>
    <property type="match status" value="1"/>
</dbReference>
<dbReference type="AlphaFoldDB" id="A0A6M4IR58"/>
<dbReference type="RefSeq" id="WP_171225296.1">
    <property type="nucleotide sequence ID" value="NZ_CP053085.1"/>
</dbReference>
<keyword evidence="8" id="KW-0460">Magnesium</keyword>